<name>A0A2S5DC83_9NEIS</name>
<gene>
    <name evidence="1" type="ORF">C2I19_17450</name>
</gene>
<evidence type="ECO:0000313" key="2">
    <source>
        <dbReference type="Proteomes" id="UP000237082"/>
    </source>
</evidence>
<protein>
    <submittedName>
        <fullName evidence="1">Uncharacterized protein</fullName>
    </submittedName>
</protein>
<dbReference type="Proteomes" id="UP000237082">
    <property type="component" value="Unassembled WGS sequence"/>
</dbReference>
<dbReference type="EMBL" id="PQWB01000098">
    <property type="protein sequence ID" value="POZ60710.1"/>
    <property type="molecule type" value="Genomic_DNA"/>
</dbReference>
<organism evidence="1 2">
    <name type="scientific">Chromobacterium alticapitis</name>
    <dbReference type="NCBI Taxonomy" id="2073169"/>
    <lineage>
        <taxon>Bacteria</taxon>
        <taxon>Pseudomonadati</taxon>
        <taxon>Pseudomonadota</taxon>
        <taxon>Betaproteobacteria</taxon>
        <taxon>Neisseriales</taxon>
        <taxon>Chromobacteriaceae</taxon>
        <taxon>Chromobacterium</taxon>
    </lineage>
</organism>
<sequence length="918" mass="102228">MLAHLKPFQWDINHQAILILVEEGVLSQPSDLELLHKYVVRDTLMYAQNRIEEDKFRQTVRLLKKAHVAPEILVYLMADPYHLNPRKLQYTLELLLSSGITDISSIFAGLGSTLWQIEANVLQFVIREMGIDQPGDLAQLKRVLGYHRVPNAAVAHTLRELGAGPNELAACQELLVESAKMDDPPVERLKQLAATPHHLSFADLNRSIQYLRDGNGNDFTAFLALLHRYGLGTAEGLNVFKHLFNSSRIEVLEQLLQIASPCFAAMGTEKVEQWIRVAQYKRLDSIRYLAGKVEINKPQQLDKIIDLGTISHDLLAYLYERRGLNTIEKLHRWYYEEGDGASSYKGSYVEGEAITRVLFADASRRKNFVTLADSYGCIISAVSAYAESQLEKYDYKWDEEQRQAYWSRKAALEIEARATLASKLPDILAQTDGALLESLLLAVLRGDDDISTLMHSLTPLIEDLLSGAGPTTPKITPLETDAVALVYGVPTETVKRHWHSVCGQESHLQNVVLQDAYPMSWRRVVRVAQKVEDTRAHEEKMAHLDSLFAAAEFAQSWLGGQISDRQTLIASLSNRALENPAIQAYKLPTYLGLLLAAASDYALINPWITRDLAKAANDARDAQLAYTALTSLESFFNVTFPDGLASGINTFITSLTDVEAAALLVALSPKVAKLPHLAAERREQLRSVMGDVQKKTLNLFSKWVKKEVAGFTEAEPWDGPVSKPMAAVVTKSPAAFFIKTSTGICTRDNTEMWHEERHSHLVVFDHHSKRAVGMAMLYVQPIPREFNGRPCLVMRAINLTEPAISAFDTASVVESFMRTAIDIAQANHLACVALATESTYLSNQTELERAIHASDYMHAANKVGDARDRSSQGYWSKNALFHAKEEGMSDGAVYTLYVVWAAPDSPLPSTIAMEAETA</sequence>
<keyword evidence="2" id="KW-1185">Reference proteome</keyword>
<proteinExistence type="predicted"/>
<evidence type="ECO:0000313" key="1">
    <source>
        <dbReference type="EMBL" id="POZ60710.1"/>
    </source>
</evidence>
<dbReference type="AlphaFoldDB" id="A0A2S5DC83"/>
<comment type="caution">
    <text evidence="1">The sequence shown here is derived from an EMBL/GenBank/DDBJ whole genome shotgun (WGS) entry which is preliminary data.</text>
</comment>
<reference evidence="2" key="1">
    <citation type="submission" date="2018-02" db="EMBL/GenBank/DDBJ databases">
        <authorList>
            <person name="O'Hara-Hanley K."/>
            <person name="Soby S."/>
        </authorList>
    </citation>
    <scope>NUCLEOTIDE SEQUENCE [LARGE SCALE GENOMIC DNA]</scope>
    <source>
        <strain evidence="2">MWU14-2602</strain>
    </source>
</reference>
<accession>A0A2S5DC83</accession>